<proteinExistence type="predicted"/>
<dbReference type="EMBL" id="JACSQL010000001">
    <property type="protein sequence ID" value="MBD7966740.1"/>
    <property type="molecule type" value="Genomic_DNA"/>
</dbReference>
<reference evidence="1 2" key="1">
    <citation type="submission" date="2020-08" db="EMBL/GenBank/DDBJ databases">
        <title>A Genomic Blueprint of the Chicken Gut Microbiome.</title>
        <authorList>
            <person name="Gilroy R."/>
            <person name="Ravi A."/>
            <person name="Getino M."/>
            <person name="Pursley I."/>
            <person name="Horton D.L."/>
            <person name="Alikhan N.-F."/>
            <person name="Baker D."/>
            <person name="Gharbi K."/>
            <person name="Hall N."/>
            <person name="Watson M."/>
            <person name="Adriaenssens E.M."/>
            <person name="Foster-Nyarko E."/>
            <person name="Jarju S."/>
            <person name="Secka A."/>
            <person name="Antonio M."/>
            <person name="Oren A."/>
            <person name="Chaudhuri R."/>
            <person name="La Ragione R.M."/>
            <person name="Hildebrand F."/>
            <person name="Pallen M.J."/>
        </authorList>
    </citation>
    <scope>NUCLEOTIDE SEQUENCE [LARGE SCALE GENOMIC DNA]</scope>
    <source>
        <strain evidence="1 2">Sa2BVA9</strain>
    </source>
</reference>
<protein>
    <recommendedName>
        <fullName evidence="3">Phospholipase C/D domain-containing protein</fullName>
    </recommendedName>
</protein>
<keyword evidence="2" id="KW-1185">Reference proteome</keyword>
<evidence type="ECO:0000313" key="2">
    <source>
        <dbReference type="Proteomes" id="UP000608071"/>
    </source>
</evidence>
<sequence>MPWPMVHFAVANEIYEGQASPAFLLGSIAPDTIHAREGATRKEKMRSHFVRNDRLADPVLLTSKYLEYIDLSEDPAWKAYIAGYFIHIFTDERWTATLYADFERKVQEDPVEIRKIYNEEVSQLEYDLLPSNYWIDVILTQLEAANGFEVAPFVSVEEVEKYRDMKLEWLKDPKNEPGIELVYFTEDRVRDFIKKTADEAKELLKAWEALEKRTIQG</sequence>
<accession>A0ABR8STB8</accession>
<dbReference type="RefSeq" id="WP_191797545.1">
    <property type="nucleotide sequence ID" value="NZ_JACSQL010000001.1"/>
</dbReference>
<comment type="caution">
    <text evidence="1">The sequence shown here is derived from an EMBL/GenBank/DDBJ whole genome shotgun (WGS) entry which is preliminary data.</text>
</comment>
<evidence type="ECO:0000313" key="1">
    <source>
        <dbReference type="EMBL" id="MBD7966740.1"/>
    </source>
</evidence>
<dbReference type="Proteomes" id="UP000608071">
    <property type="component" value="Unassembled WGS sequence"/>
</dbReference>
<organism evidence="1 2">
    <name type="scientific">Paenibacillus gallinarum</name>
    <dbReference type="NCBI Taxonomy" id="2762232"/>
    <lineage>
        <taxon>Bacteria</taxon>
        <taxon>Bacillati</taxon>
        <taxon>Bacillota</taxon>
        <taxon>Bacilli</taxon>
        <taxon>Bacillales</taxon>
        <taxon>Paenibacillaceae</taxon>
        <taxon>Paenibacillus</taxon>
    </lineage>
</organism>
<name>A0ABR8STB8_9BACL</name>
<gene>
    <name evidence="1" type="ORF">H9647_01565</name>
</gene>
<evidence type="ECO:0008006" key="3">
    <source>
        <dbReference type="Google" id="ProtNLM"/>
    </source>
</evidence>